<organism evidence="1">
    <name type="scientific">Cuerna arida</name>
    <dbReference type="NCBI Taxonomy" id="1464854"/>
    <lineage>
        <taxon>Eukaryota</taxon>
        <taxon>Metazoa</taxon>
        <taxon>Ecdysozoa</taxon>
        <taxon>Arthropoda</taxon>
        <taxon>Hexapoda</taxon>
        <taxon>Insecta</taxon>
        <taxon>Pterygota</taxon>
        <taxon>Neoptera</taxon>
        <taxon>Paraneoptera</taxon>
        <taxon>Hemiptera</taxon>
        <taxon>Auchenorrhyncha</taxon>
        <taxon>Membracoidea</taxon>
        <taxon>Cicadellidae</taxon>
        <taxon>Cicadellinae</taxon>
        <taxon>Proconiini</taxon>
        <taxon>Cuerna</taxon>
    </lineage>
</organism>
<reference evidence="1" key="1">
    <citation type="submission" date="2015-11" db="EMBL/GenBank/DDBJ databases">
        <title>De novo transcriptome assembly of four potential Pierce s Disease insect vectors from Arizona vineyards.</title>
        <authorList>
            <person name="Tassone E.E."/>
        </authorList>
    </citation>
    <scope>NUCLEOTIDE SEQUENCE</scope>
</reference>
<protein>
    <recommendedName>
        <fullName evidence="2">Dipeptidylpeptidase IV N-terminal domain-containing protein</fullName>
    </recommendedName>
</protein>
<dbReference type="InterPro" id="IPR011042">
    <property type="entry name" value="6-blade_b-propeller_TolB-like"/>
</dbReference>
<proteinExistence type="predicted"/>
<dbReference type="SUPFAM" id="SSF63825">
    <property type="entry name" value="YWTD domain"/>
    <property type="match status" value="1"/>
</dbReference>
<dbReference type="Gene3D" id="2.120.10.30">
    <property type="entry name" value="TolB, C-terminal domain"/>
    <property type="match status" value="1"/>
</dbReference>
<feature type="non-terminal residue" evidence="1">
    <location>
        <position position="146"/>
    </location>
</feature>
<sequence length="146" mass="16906">MEVDPYEGRLFWIRNRIIETADLSGENFLSSISDASEFVLTMTLDLERQHIYYISYQSRMQSSLFITDYNGLKVQESFNIPNSYPTFSISFFGSQLYLCNNGATKYTLYEMSPGNITGKMFVKAFRVDVLHMKLVHPDVQKSPKIK</sequence>
<gene>
    <name evidence="1" type="ORF">g.17399</name>
</gene>
<accession>A0A1B6EWV5</accession>
<name>A0A1B6EWV5_9HEMI</name>
<dbReference type="AlphaFoldDB" id="A0A1B6EWV5"/>
<evidence type="ECO:0000313" key="1">
    <source>
        <dbReference type="EMBL" id="JAS42495.1"/>
    </source>
</evidence>
<dbReference type="EMBL" id="GECZ01027274">
    <property type="protein sequence ID" value="JAS42495.1"/>
    <property type="molecule type" value="Transcribed_RNA"/>
</dbReference>
<evidence type="ECO:0008006" key="2">
    <source>
        <dbReference type="Google" id="ProtNLM"/>
    </source>
</evidence>